<evidence type="ECO:0000256" key="2">
    <source>
        <dbReference type="ARBA" id="ARBA00022723"/>
    </source>
</evidence>
<evidence type="ECO:0000259" key="8">
    <source>
        <dbReference type="Pfam" id="PF16188"/>
    </source>
</evidence>
<dbReference type="GO" id="GO:0004177">
    <property type="term" value="F:aminopeptidase activity"/>
    <property type="evidence" value="ECO:0007669"/>
    <property type="project" value="UniProtKB-ARBA"/>
</dbReference>
<name>A0A9N9RYX5_9DIPT</name>
<feature type="coiled-coil region" evidence="4">
    <location>
        <begin position="32"/>
        <end position="65"/>
    </location>
</feature>
<comment type="similarity">
    <text evidence="1">Belongs to the peptidase M24B family.</text>
</comment>
<gene>
    <name evidence="9" type="ORF">CHIRRI_LOCUS10469</name>
</gene>
<dbReference type="PANTHER" id="PTHR43763:SF6">
    <property type="entry name" value="XAA-PRO AMINOPEPTIDASE 1"/>
    <property type="match status" value="1"/>
</dbReference>
<keyword evidence="5" id="KW-0732">Signal</keyword>
<dbReference type="GO" id="GO:0046872">
    <property type="term" value="F:metal ion binding"/>
    <property type="evidence" value="ECO:0007669"/>
    <property type="project" value="UniProtKB-KW"/>
</dbReference>
<dbReference type="InterPro" id="IPR050422">
    <property type="entry name" value="X-Pro_aminopeptidase_P"/>
</dbReference>
<dbReference type="Gene3D" id="3.90.230.10">
    <property type="entry name" value="Creatinase/methionine aminopeptidase superfamily"/>
    <property type="match status" value="1"/>
</dbReference>
<reference evidence="9" key="1">
    <citation type="submission" date="2022-01" db="EMBL/GenBank/DDBJ databases">
        <authorList>
            <person name="King R."/>
        </authorList>
    </citation>
    <scope>NUCLEOTIDE SEQUENCE</scope>
</reference>
<dbReference type="InterPro" id="IPR000587">
    <property type="entry name" value="Creatinase_N"/>
</dbReference>
<dbReference type="Pfam" id="PF16189">
    <property type="entry name" value="Creatinase_N_2"/>
    <property type="match status" value="1"/>
</dbReference>
<proteinExistence type="inferred from homology"/>
<feature type="signal peptide" evidence="5">
    <location>
        <begin position="1"/>
        <end position="26"/>
    </location>
</feature>
<dbReference type="Gene3D" id="3.40.350.10">
    <property type="entry name" value="Creatinase/prolidase N-terminal domain"/>
    <property type="match status" value="2"/>
</dbReference>
<dbReference type="InterPro" id="IPR000994">
    <property type="entry name" value="Pept_M24"/>
</dbReference>
<dbReference type="GO" id="GO:0005737">
    <property type="term" value="C:cytoplasm"/>
    <property type="evidence" value="ECO:0007669"/>
    <property type="project" value="UniProtKB-ARBA"/>
</dbReference>
<evidence type="ECO:0000256" key="1">
    <source>
        <dbReference type="ARBA" id="ARBA00008766"/>
    </source>
</evidence>
<keyword evidence="3" id="KW-0378">Hydrolase</keyword>
<evidence type="ECO:0000313" key="10">
    <source>
        <dbReference type="Proteomes" id="UP001153620"/>
    </source>
</evidence>
<accession>A0A9N9RYX5</accession>
<dbReference type="SUPFAM" id="SSF53092">
    <property type="entry name" value="Creatinase/prolidase N-terminal domain"/>
    <property type="match status" value="2"/>
</dbReference>
<dbReference type="InterPro" id="IPR029149">
    <property type="entry name" value="Creatin/AminoP/Spt16_N"/>
</dbReference>
<dbReference type="OrthoDB" id="9995434at2759"/>
<sequence>MNLSSLLHSILIAACLCLVIVNVTFAGSIHGINRLKCENRNAIQRFQNEKEVAEKRNRIEVLRNEMRIRSSQSHEIDAYIVTTYDEHHNHLDDDAEGRLEYISGFTGPIAYAAITSKSAGLWTESKYFELADRELDCGWKIFDIADDPTISMWLGKQVPENSYVGADPKAIPHQLWFEWERDLNREFLSMSKVKNLIDTIGGSSVASPRDFKIRTQNSTFSGLSWHNKTEALRETMRAHRFDAMVVTSLTEIAYLLNLRGGDFRYVPVFKAYLIVTHREIVLYTNRTKVSIEAELMMNFDFKTNSCFKQKCVIIKLYNDIWKDLRILSTSWNRVLMPSMNNFDLGVSEAIYSSVNREIIHERTSPIVYMRAQKNKVEREGMRHANIRDAVALCDTLSYLEERYMHGDQWTESLLAQQIDRPRHEQNLNRGLSFKTIIAFGKNAAKEYYYPTNYSDAEITNTNLLLIDSGGQYLDGTTSIARTIHLGVPTAEHKRAYTNVLMGMIRLSMLAFPEDLKPSEIDALIREPLWTAKQDYPHLSGYGIGSYLSAEESPIYISYTTKHKYALKDGYFFTVAPGYYKPNEFGVRVKNVFEVVNSDRKGFLEIRVISLVPFETKLIDKTMLSLNEKKWLNQYNARIREVVGDELKRQFKMPAFYWLMNHTEHIREYLTEDEYRKSSSYRLQFNLNYLLILTLILRLKSFIY</sequence>
<dbReference type="Pfam" id="PF01321">
    <property type="entry name" value="Creatinase_N"/>
    <property type="match status" value="1"/>
</dbReference>
<dbReference type="AlphaFoldDB" id="A0A9N9RYX5"/>
<protein>
    <submittedName>
        <fullName evidence="9">Uncharacterized protein</fullName>
    </submittedName>
</protein>
<dbReference type="InterPro" id="IPR036005">
    <property type="entry name" value="Creatinase/aminopeptidase-like"/>
</dbReference>
<feature type="domain" description="Creatinase N-terminal" evidence="7">
    <location>
        <begin position="72"/>
        <end position="192"/>
    </location>
</feature>
<evidence type="ECO:0000259" key="7">
    <source>
        <dbReference type="Pfam" id="PF01321"/>
    </source>
</evidence>
<dbReference type="SUPFAM" id="SSF55920">
    <property type="entry name" value="Creatinase/aminopeptidase"/>
    <property type="match status" value="1"/>
</dbReference>
<organism evidence="9 10">
    <name type="scientific">Chironomus riparius</name>
    <dbReference type="NCBI Taxonomy" id="315576"/>
    <lineage>
        <taxon>Eukaryota</taxon>
        <taxon>Metazoa</taxon>
        <taxon>Ecdysozoa</taxon>
        <taxon>Arthropoda</taxon>
        <taxon>Hexapoda</taxon>
        <taxon>Insecta</taxon>
        <taxon>Pterygota</taxon>
        <taxon>Neoptera</taxon>
        <taxon>Endopterygota</taxon>
        <taxon>Diptera</taxon>
        <taxon>Nematocera</taxon>
        <taxon>Chironomoidea</taxon>
        <taxon>Chironomidae</taxon>
        <taxon>Chironominae</taxon>
        <taxon>Chironomus</taxon>
    </lineage>
</organism>
<evidence type="ECO:0000256" key="5">
    <source>
        <dbReference type="SAM" id="SignalP"/>
    </source>
</evidence>
<feature type="domain" description="Peptidase M24" evidence="6">
    <location>
        <begin position="379"/>
        <end position="594"/>
    </location>
</feature>
<keyword evidence="4" id="KW-0175">Coiled coil</keyword>
<evidence type="ECO:0000256" key="3">
    <source>
        <dbReference type="ARBA" id="ARBA00022801"/>
    </source>
</evidence>
<dbReference type="EMBL" id="OU895879">
    <property type="protein sequence ID" value="CAG9807623.1"/>
    <property type="molecule type" value="Genomic_DNA"/>
</dbReference>
<keyword evidence="2" id="KW-0479">Metal-binding</keyword>
<evidence type="ECO:0000313" key="9">
    <source>
        <dbReference type="EMBL" id="CAG9807623.1"/>
    </source>
</evidence>
<dbReference type="Pfam" id="PF16188">
    <property type="entry name" value="Peptidase_M24_C"/>
    <property type="match status" value="1"/>
</dbReference>
<dbReference type="Proteomes" id="UP001153620">
    <property type="component" value="Chromosome 3"/>
</dbReference>
<reference evidence="9" key="2">
    <citation type="submission" date="2022-10" db="EMBL/GenBank/DDBJ databases">
        <authorList>
            <consortium name="ENA_rothamsted_submissions"/>
            <consortium name="culmorum"/>
            <person name="King R."/>
        </authorList>
    </citation>
    <scope>NUCLEOTIDE SEQUENCE</scope>
</reference>
<dbReference type="Pfam" id="PF00557">
    <property type="entry name" value="Peptidase_M24"/>
    <property type="match status" value="1"/>
</dbReference>
<dbReference type="InterPro" id="IPR032416">
    <property type="entry name" value="Peptidase_M24_C"/>
</dbReference>
<dbReference type="PANTHER" id="PTHR43763">
    <property type="entry name" value="XAA-PRO AMINOPEPTIDASE 1"/>
    <property type="match status" value="1"/>
</dbReference>
<feature type="domain" description="Peptidase M24 C-terminal" evidence="8">
    <location>
        <begin position="601"/>
        <end position="665"/>
    </location>
</feature>
<dbReference type="FunFam" id="3.90.230.10:FF:000009">
    <property type="entry name" value="xaa-Pro aminopeptidase 2"/>
    <property type="match status" value="1"/>
</dbReference>
<evidence type="ECO:0000256" key="4">
    <source>
        <dbReference type="SAM" id="Coils"/>
    </source>
</evidence>
<keyword evidence="10" id="KW-1185">Reference proteome</keyword>
<evidence type="ECO:0000259" key="6">
    <source>
        <dbReference type="Pfam" id="PF00557"/>
    </source>
</evidence>
<feature type="chain" id="PRO_5040217391" evidence="5">
    <location>
        <begin position="27"/>
        <end position="703"/>
    </location>
</feature>